<accession>A0ABX8RYG4</accession>
<reference evidence="1 2" key="1">
    <citation type="submission" date="2021-07" db="EMBL/GenBank/DDBJ databases">
        <title>Whole Genome Sequence of Nocardia Iowensis.</title>
        <authorList>
            <person name="Lamm A."/>
            <person name="Collins-Fairclough A.M."/>
            <person name="Bunk B."/>
            <person name="Sproer C."/>
        </authorList>
    </citation>
    <scope>NUCLEOTIDE SEQUENCE [LARGE SCALE GENOMIC DNA]</scope>
    <source>
        <strain evidence="1 2">NRRL 5646</strain>
    </source>
</reference>
<proteinExistence type="predicted"/>
<organism evidence="1 2">
    <name type="scientific">Nocardia iowensis</name>
    <dbReference type="NCBI Taxonomy" id="204891"/>
    <lineage>
        <taxon>Bacteria</taxon>
        <taxon>Bacillati</taxon>
        <taxon>Actinomycetota</taxon>
        <taxon>Actinomycetes</taxon>
        <taxon>Mycobacteriales</taxon>
        <taxon>Nocardiaceae</taxon>
        <taxon>Nocardia</taxon>
    </lineage>
</organism>
<keyword evidence="2" id="KW-1185">Reference proteome</keyword>
<dbReference type="EMBL" id="CP078145">
    <property type="protein sequence ID" value="QXN94698.1"/>
    <property type="molecule type" value="Genomic_DNA"/>
</dbReference>
<name>A0ABX8RYG4_NOCIO</name>
<evidence type="ECO:0000313" key="2">
    <source>
        <dbReference type="Proteomes" id="UP000694257"/>
    </source>
</evidence>
<dbReference type="RefSeq" id="WP_218477342.1">
    <property type="nucleotide sequence ID" value="NZ_BAABJN010000004.1"/>
</dbReference>
<gene>
    <name evidence="1" type="ORF">KV110_17565</name>
</gene>
<protein>
    <submittedName>
        <fullName evidence="1">Uncharacterized protein</fullName>
    </submittedName>
</protein>
<evidence type="ECO:0000313" key="1">
    <source>
        <dbReference type="EMBL" id="QXN94698.1"/>
    </source>
</evidence>
<dbReference type="Proteomes" id="UP000694257">
    <property type="component" value="Chromosome"/>
</dbReference>
<sequence>MAAGTYEGCADHRRAEWRAPLEPGDELDLDQWASVLDEFEGHARELDPRPLIECRFFGPCGTRD</sequence>